<evidence type="ECO:0000313" key="1">
    <source>
        <dbReference type="EMBL" id="JAE28622.1"/>
    </source>
</evidence>
<reference evidence="1" key="2">
    <citation type="journal article" date="2015" name="Data Brief">
        <title>Shoot transcriptome of the giant reed, Arundo donax.</title>
        <authorList>
            <person name="Barrero R.A."/>
            <person name="Guerrero F.D."/>
            <person name="Moolhuijzen P."/>
            <person name="Goolsby J.A."/>
            <person name="Tidwell J."/>
            <person name="Bellgard S.E."/>
            <person name="Bellgard M.I."/>
        </authorList>
    </citation>
    <scope>NUCLEOTIDE SEQUENCE</scope>
    <source>
        <tissue evidence="1">Shoot tissue taken approximately 20 cm above the soil surface</tissue>
    </source>
</reference>
<name>A0A0A9GVS8_ARUDO</name>
<reference evidence="1" key="1">
    <citation type="submission" date="2014-09" db="EMBL/GenBank/DDBJ databases">
        <authorList>
            <person name="Magalhaes I.L.F."/>
            <person name="Oliveira U."/>
            <person name="Santos F.R."/>
            <person name="Vidigal T.H.D.A."/>
            <person name="Brescovit A.D."/>
            <person name="Santos A.J."/>
        </authorList>
    </citation>
    <scope>NUCLEOTIDE SEQUENCE</scope>
    <source>
        <tissue evidence="1">Shoot tissue taken approximately 20 cm above the soil surface</tissue>
    </source>
</reference>
<dbReference type="AlphaFoldDB" id="A0A0A9GVS8"/>
<proteinExistence type="predicted"/>
<sequence length="26" mass="3153">MLKSMPRFSYFKTAFLIEHNLSKYVT</sequence>
<organism evidence="1">
    <name type="scientific">Arundo donax</name>
    <name type="common">Giant reed</name>
    <name type="synonym">Donax arundinaceus</name>
    <dbReference type="NCBI Taxonomy" id="35708"/>
    <lineage>
        <taxon>Eukaryota</taxon>
        <taxon>Viridiplantae</taxon>
        <taxon>Streptophyta</taxon>
        <taxon>Embryophyta</taxon>
        <taxon>Tracheophyta</taxon>
        <taxon>Spermatophyta</taxon>
        <taxon>Magnoliopsida</taxon>
        <taxon>Liliopsida</taxon>
        <taxon>Poales</taxon>
        <taxon>Poaceae</taxon>
        <taxon>PACMAD clade</taxon>
        <taxon>Arundinoideae</taxon>
        <taxon>Arundineae</taxon>
        <taxon>Arundo</taxon>
    </lineage>
</organism>
<accession>A0A0A9GVS8</accession>
<protein>
    <submittedName>
        <fullName evidence="1">Uncharacterized protein</fullName>
    </submittedName>
</protein>
<dbReference type="EMBL" id="GBRH01169274">
    <property type="protein sequence ID" value="JAE28622.1"/>
    <property type="molecule type" value="Transcribed_RNA"/>
</dbReference>